<dbReference type="InterPro" id="IPR051045">
    <property type="entry name" value="TonB-dependent_transducer"/>
</dbReference>
<keyword evidence="6" id="KW-0812">Transmembrane</keyword>
<dbReference type="PROSITE" id="PS52015">
    <property type="entry name" value="TONB_CTD"/>
    <property type="match status" value="1"/>
</dbReference>
<feature type="domain" description="TonB C-terminal" evidence="11">
    <location>
        <begin position="87"/>
        <end position="179"/>
    </location>
</feature>
<dbReference type="Gene3D" id="3.30.1150.10">
    <property type="match status" value="1"/>
</dbReference>
<evidence type="ECO:0000313" key="12">
    <source>
        <dbReference type="EMBL" id="SNX28138.1"/>
    </source>
</evidence>
<dbReference type="GO" id="GO:0055085">
    <property type="term" value="P:transmembrane transport"/>
    <property type="evidence" value="ECO:0007669"/>
    <property type="project" value="InterPro"/>
</dbReference>
<organism evidence="12 13">
    <name type="scientific">Polynucleobacter meluiroseus</name>
    <dbReference type="NCBI Taxonomy" id="1938814"/>
    <lineage>
        <taxon>Bacteria</taxon>
        <taxon>Pseudomonadati</taxon>
        <taxon>Pseudomonadota</taxon>
        <taxon>Betaproteobacteria</taxon>
        <taxon>Burkholderiales</taxon>
        <taxon>Burkholderiaceae</taxon>
        <taxon>Polynucleobacter</taxon>
    </lineage>
</organism>
<name>A0A240DY54_9BURK</name>
<evidence type="ECO:0000259" key="11">
    <source>
        <dbReference type="PROSITE" id="PS52015"/>
    </source>
</evidence>
<accession>A0A240DY54</accession>
<comment type="similarity">
    <text evidence="2">Belongs to the TonB family.</text>
</comment>
<dbReference type="InterPro" id="IPR037682">
    <property type="entry name" value="TonB_C"/>
</dbReference>
<proteinExistence type="inferred from homology"/>
<evidence type="ECO:0000256" key="3">
    <source>
        <dbReference type="ARBA" id="ARBA00022448"/>
    </source>
</evidence>
<evidence type="ECO:0000256" key="5">
    <source>
        <dbReference type="ARBA" id="ARBA00022519"/>
    </source>
</evidence>
<keyword evidence="13" id="KW-1185">Reference proteome</keyword>
<dbReference type="AlphaFoldDB" id="A0A240DY54"/>
<protein>
    <submittedName>
        <fullName evidence="12">TonB family C-terminal domain-containing protein</fullName>
    </submittedName>
</protein>
<reference evidence="13" key="1">
    <citation type="submission" date="2017-08" db="EMBL/GenBank/DDBJ databases">
        <authorList>
            <person name="Varghese N."/>
            <person name="Submissions S."/>
        </authorList>
    </citation>
    <scope>NUCLEOTIDE SEQUENCE [LARGE SCALE GENOMIC DNA]</scope>
    <source>
        <strain evidence="13">AP-Melu-1000-B4</strain>
    </source>
</reference>
<evidence type="ECO:0000256" key="8">
    <source>
        <dbReference type="ARBA" id="ARBA00022989"/>
    </source>
</evidence>
<evidence type="ECO:0000256" key="7">
    <source>
        <dbReference type="ARBA" id="ARBA00022927"/>
    </source>
</evidence>
<feature type="region of interest" description="Disordered" evidence="10">
    <location>
        <begin position="76"/>
        <end position="97"/>
    </location>
</feature>
<evidence type="ECO:0000256" key="2">
    <source>
        <dbReference type="ARBA" id="ARBA00006555"/>
    </source>
</evidence>
<dbReference type="Proteomes" id="UP000218069">
    <property type="component" value="Unassembled WGS sequence"/>
</dbReference>
<dbReference type="PANTHER" id="PTHR33446">
    <property type="entry name" value="PROTEIN TONB-RELATED"/>
    <property type="match status" value="1"/>
</dbReference>
<evidence type="ECO:0000256" key="6">
    <source>
        <dbReference type="ARBA" id="ARBA00022692"/>
    </source>
</evidence>
<keyword evidence="8" id="KW-1133">Transmembrane helix</keyword>
<dbReference type="InterPro" id="IPR006260">
    <property type="entry name" value="TonB/TolA_C"/>
</dbReference>
<evidence type="ECO:0000256" key="4">
    <source>
        <dbReference type="ARBA" id="ARBA00022475"/>
    </source>
</evidence>
<comment type="subcellular location">
    <subcellularLocation>
        <location evidence="1">Cell inner membrane</location>
        <topology evidence="1">Single-pass membrane protein</topology>
        <orientation evidence="1">Periplasmic side</orientation>
    </subcellularLocation>
</comment>
<evidence type="ECO:0000256" key="1">
    <source>
        <dbReference type="ARBA" id="ARBA00004383"/>
    </source>
</evidence>
<gene>
    <name evidence="12" type="ORF">SAMN06295945_0459</name>
</gene>
<evidence type="ECO:0000256" key="9">
    <source>
        <dbReference type="ARBA" id="ARBA00023136"/>
    </source>
</evidence>
<keyword evidence="3" id="KW-0813">Transport</keyword>
<sequence>MGLAVLILHTVVLYLVSVNNALRSNNQSHQLVSGEIISQPSKAQLASSDRAPLLKNPPRFIKEFVSAFEEGQNLVQENSGGEHGDHIPSAASQSLNNPKPPYPISSRENGEQGYVVLSACISQQGLIERLELLKSSGYIALDRSALNTVRNWKFRTATSKGINVPMCYRLPINFVLTVE</sequence>
<dbReference type="SUPFAM" id="SSF74653">
    <property type="entry name" value="TolA/TonB C-terminal domain"/>
    <property type="match status" value="1"/>
</dbReference>
<dbReference type="GO" id="GO:0005886">
    <property type="term" value="C:plasma membrane"/>
    <property type="evidence" value="ECO:0007669"/>
    <property type="project" value="UniProtKB-SubCell"/>
</dbReference>
<dbReference type="GO" id="GO:0015031">
    <property type="term" value="P:protein transport"/>
    <property type="evidence" value="ECO:0007669"/>
    <property type="project" value="UniProtKB-KW"/>
</dbReference>
<evidence type="ECO:0000256" key="10">
    <source>
        <dbReference type="SAM" id="MobiDB-lite"/>
    </source>
</evidence>
<dbReference type="NCBIfam" id="TIGR01352">
    <property type="entry name" value="tonB_Cterm"/>
    <property type="match status" value="1"/>
</dbReference>
<keyword evidence="4" id="KW-1003">Cell membrane</keyword>
<dbReference type="Pfam" id="PF03544">
    <property type="entry name" value="TonB_C"/>
    <property type="match status" value="1"/>
</dbReference>
<keyword evidence="7" id="KW-0653">Protein transport</keyword>
<keyword evidence="5" id="KW-0997">Cell inner membrane</keyword>
<evidence type="ECO:0000313" key="13">
    <source>
        <dbReference type="Proteomes" id="UP000218069"/>
    </source>
</evidence>
<keyword evidence="9" id="KW-0472">Membrane</keyword>
<dbReference type="EMBL" id="OANS01000001">
    <property type="protein sequence ID" value="SNX28138.1"/>
    <property type="molecule type" value="Genomic_DNA"/>
</dbReference>